<dbReference type="Pfam" id="PF02518">
    <property type="entry name" value="HATPase_c"/>
    <property type="match status" value="1"/>
</dbReference>
<dbReference type="PRINTS" id="PR00344">
    <property type="entry name" value="BCTRLSENSOR"/>
</dbReference>
<dbReference type="OrthoDB" id="9804645at2"/>
<dbReference type="EC" id="2.7.13.3" evidence="3"/>
<keyword evidence="12 15" id="KW-1133">Transmembrane helix</keyword>
<dbReference type="Gene3D" id="1.10.287.130">
    <property type="match status" value="1"/>
</dbReference>
<evidence type="ECO:0000256" key="5">
    <source>
        <dbReference type="ARBA" id="ARBA00022519"/>
    </source>
</evidence>
<evidence type="ECO:0000256" key="13">
    <source>
        <dbReference type="ARBA" id="ARBA00023012"/>
    </source>
</evidence>
<evidence type="ECO:0000256" key="6">
    <source>
        <dbReference type="ARBA" id="ARBA00022553"/>
    </source>
</evidence>
<evidence type="ECO:0000313" key="18">
    <source>
        <dbReference type="EMBL" id="SCA56947.1"/>
    </source>
</evidence>
<dbReference type="STRING" id="1867952.MTBPR1_30317"/>
<accession>A0A1C3RI34</accession>
<dbReference type="InterPro" id="IPR004358">
    <property type="entry name" value="Sig_transdc_His_kin-like_C"/>
</dbReference>
<evidence type="ECO:0000256" key="7">
    <source>
        <dbReference type="ARBA" id="ARBA00022679"/>
    </source>
</evidence>
<keyword evidence="8 15" id="KW-0812">Transmembrane</keyword>
<evidence type="ECO:0000256" key="11">
    <source>
        <dbReference type="ARBA" id="ARBA00022840"/>
    </source>
</evidence>
<dbReference type="CDD" id="cd06225">
    <property type="entry name" value="HAMP"/>
    <property type="match status" value="1"/>
</dbReference>
<feature type="domain" description="HAMP" evidence="17">
    <location>
        <begin position="212"/>
        <end position="264"/>
    </location>
</feature>
<evidence type="ECO:0000256" key="14">
    <source>
        <dbReference type="ARBA" id="ARBA00023136"/>
    </source>
</evidence>
<dbReference type="SUPFAM" id="SSF47384">
    <property type="entry name" value="Homodimeric domain of signal transducing histidine kinase"/>
    <property type="match status" value="1"/>
</dbReference>
<dbReference type="InterPro" id="IPR036890">
    <property type="entry name" value="HATPase_C_sf"/>
</dbReference>
<dbReference type="RefSeq" id="WP_083223036.1">
    <property type="nucleotide sequence ID" value="NZ_FLYE01000023.1"/>
</dbReference>
<organism evidence="18 19">
    <name type="scientific">Candidatus Terasakiella magnetica</name>
    <dbReference type="NCBI Taxonomy" id="1867952"/>
    <lineage>
        <taxon>Bacteria</taxon>
        <taxon>Pseudomonadati</taxon>
        <taxon>Pseudomonadota</taxon>
        <taxon>Alphaproteobacteria</taxon>
        <taxon>Rhodospirillales</taxon>
        <taxon>Terasakiellaceae</taxon>
        <taxon>Terasakiella</taxon>
    </lineage>
</organism>
<dbReference type="Pfam" id="PF00672">
    <property type="entry name" value="HAMP"/>
    <property type="match status" value="1"/>
</dbReference>
<dbReference type="PROSITE" id="PS50885">
    <property type="entry name" value="HAMP"/>
    <property type="match status" value="1"/>
</dbReference>
<comment type="subcellular location">
    <subcellularLocation>
        <location evidence="2">Cell inner membrane</location>
        <topology evidence="2">Multi-pass membrane protein</topology>
    </subcellularLocation>
</comment>
<feature type="transmembrane region" description="Helical" evidence="15">
    <location>
        <begin position="12"/>
        <end position="32"/>
    </location>
</feature>
<evidence type="ECO:0000256" key="10">
    <source>
        <dbReference type="ARBA" id="ARBA00022777"/>
    </source>
</evidence>
<keyword evidence="11" id="KW-0067">ATP-binding</keyword>
<dbReference type="InterPro" id="IPR003661">
    <property type="entry name" value="HisK_dim/P_dom"/>
</dbReference>
<dbReference type="PROSITE" id="PS50109">
    <property type="entry name" value="HIS_KIN"/>
    <property type="match status" value="1"/>
</dbReference>
<evidence type="ECO:0000256" key="3">
    <source>
        <dbReference type="ARBA" id="ARBA00012438"/>
    </source>
</evidence>
<evidence type="ECO:0000256" key="8">
    <source>
        <dbReference type="ARBA" id="ARBA00022692"/>
    </source>
</evidence>
<dbReference type="SUPFAM" id="SSF55874">
    <property type="entry name" value="ATPase domain of HSP90 chaperone/DNA topoisomerase II/histidine kinase"/>
    <property type="match status" value="1"/>
</dbReference>
<protein>
    <recommendedName>
        <fullName evidence="3">histidine kinase</fullName>
        <ecNumber evidence="3">2.7.13.3</ecNumber>
    </recommendedName>
</protein>
<name>A0A1C3RI34_9PROT</name>
<evidence type="ECO:0000256" key="9">
    <source>
        <dbReference type="ARBA" id="ARBA00022741"/>
    </source>
</evidence>
<keyword evidence="9" id="KW-0547">Nucleotide-binding</keyword>
<dbReference type="CDD" id="cd00075">
    <property type="entry name" value="HATPase"/>
    <property type="match status" value="1"/>
</dbReference>
<evidence type="ECO:0000256" key="12">
    <source>
        <dbReference type="ARBA" id="ARBA00022989"/>
    </source>
</evidence>
<dbReference type="GO" id="GO:0005524">
    <property type="term" value="F:ATP binding"/>
    <property type="evidence" value="ECO:0007669"/>
    <property type="project" value="UniProtKB-KW"/>
</dbReference>
<dbReference type="InterPro" id="IPR036097">
    <property type="entry name" value="HisK_dim/P_sf"/>
</dbReference>
<dbReference type="Pfam" id="PF00512">
    <property type="entry name" value="HisKA"/>
    <property type="match status" value="1"/>
</dbReference>
<gene>
    <name evidence="18" type="ORF">MTBPR1_30317</name>
</gene>
<evidence type="ECO:0000259" key="16">
    <source>
        <dbReference type="PROSITE" id="PS50109"/>
    </source>
</evidence>
<dbReference type="InterPro" id="IPR005467">
    <property type="entry name" value="His_kinase_dom"/>
</dbReference>
<keyword evidence="6" id="KW-0597">Phosphoprotein</keyword>
<keyword evidence="7" id="KW-0808">Transferase</keyword>
<proteinExistence type="predicted"/>
<dbReference type="PANTHER" id="PTHR44936:SF5">
    <property type="entry name" value="SENSOR HISTIDINE KINASE ENVZ"/>
    <property type="match status" value="1"/>
</dbReference>
<keyword evidence="4" id="KW-1003">Cell membrane</keyword>
<dbReference type="PANTHER" id="PTHR44936">
    <property type="entry name" value="SENSOR PROTEIN CREC"/>
    <property type="match status" value="1"/>
</dbReference>
<dbReference type="SMART" id="SM00304">
    <property type="entry name" value="HAMP"/>
    <property type="match status" value="1"/>
</dbReference>
<reference evidence="18 19" key="1">
    <citation type="submission" date="2016-07" db="EMBL/GenBank/DDBJ databases">
        <authorList>
            <person name="Lefevre C.T."/>
        </authorList>
    </citation>
    <scope>NUCLEOTIDE SEQUENCE [LARGE SCALE GENOMIC DNA]</scope>
    <source>
        <strain evidence="18">PR1</strain>
    </source>
</reference>
<evidence type="ECO:0000256" key="4">
    <source>
        <dbReference type="ARBA" id="ARBA00022475"/>
    </source>
</evidence>
<feature type="domain" description="Histidine kinase" evidence="16">
    <location>
        <begin position="272"/>
        <end position="469"/>
    </location>
</feature>
<dbReference type="InterPro" id="IPR050980">
    <property type="entry name" value="2C_sensor_his_kinase"/>
</dbReference>
<dbReference type="GO" id="GO:0005886">
    <property type="term" value="C:plasma membrane"/>
    <property type="evidence" value="ECO:0007669"/>
    <property type="project" value="UniProtKB-SubCell"/>
</dbReference>
<comment type="catalytic activity">
    <reaction evidence="1">
        <text>ATP + protein L-histidine = ADP + protein N-phospho-L-histidine.</text>
        <dbReference type="EC" id="2.7.13.3"/>
    </reaction>
</comment>
<dbReference type="SMART" id="SM00388">
    <property type="entry name" value="HisKA"/>
    <property type="match status" value="1"/>
</dbReference>
<dbReference type="GO" id="GO:0000155">
    <property type="term" value="F:phosphorelay sensor kinase activity"/>
    <property type="evidence" value="ECO:0007669"/>
    <property type="project" value="InterPro"/>
</dbReference>
<keyword evidence="19" id="KW-1185">Reference proteome</keyword>
<dbReference type="InterPro" id="IPR003594">
    <property type="entry name" value="HATPase_dom"/>
</dbReference>
<keyword evidence="10 18" id="KW-0418">Kinase</keyword>
<dbReference type="AlphaFoldDB" id="A0A1C3RI34"/>
<evidence type="ECO:0000256" key="15">
    <source>
        <dbReference type="SAM" id="Phobius"/>
    </source>
</evidence>
<dbReference type="EMBL" id="FLYE01000023">
    <property type="protein sequence ID" value="SCA56947.1"/>
    <property type="molecule type" value="Genomic_DNA"/>
</dbReference>
<feature type="transmembrane region" description="Helical" evidence="15">
    <location>
        <begin position="192"/>
        <end position="211"/>
    </location>
</feature>
<dbReference type="CDD" id="cd00082">
    <property type="entry name" value="HisKA"/>
    <property type="match status" value="1"/>
</dbReference>
<dbReference type="InterPro" id="IPR003660">
    <property type="entry name" value="HAMP_dom"/>
</dbReference>
<dbReference type="Gene3D" id="3.30.565.10">
    <property type="entry name" value="Histidine kinase-like ATPase, C-terminal domain"/>
    <property type="match status" value="1"/>
</dbReference>
<dbReference type="Proteomes" id="UP000231658">
    <property type="component" value="Unassembled WGS sequence"/>
</dbReference>
<keyword evidence="5" id="KW-0997">Cell inner membrane</keyword>
<evidence type="ECO:0000313" key="19">
    <source>
        <dbReference type="Proteomes" id="UP000231658"/>
    </source>
</evidence>
<keyword evidence="14 15" id="KW-0472">Membrane</keyword>
<evidence type="ECO:0000259" key="17">
    <source>
        <dbReference type="PROSITE" id="PS50885"/>
    </source>
</evidence>
<evidence type="ECO:0000256" key="2">
    <source>
        <dbReference type="ARBA" id="ARBA00004429"/>
    </source>
</evidence>
<sequence length="469" mass="53083">MRFIPQTMLGRTLAIVIGLILLVQIGGGIVHYREWRNFTENAERTQLIERMATYVKWMNAATPLQRKFLLQSNRLSGMRVWQSKTSSIHEPSDWFGVESFVRKRLAKKLGGIDEKRIRVEDAVIRGGFKDRFYHRDDDDDDDEEHEWREHRRHMFEGRQKPKILVAVRLDDRSWLNMKVAYEGLGKPVLPPFVLPFFVMTIVIALLAIFIMRRANKPLSMMATAADRLGRDVNAPPMEETGPREVREAAHAFNEMQTRLRRFVQDRTHMLAAISHDLRTPITRMRLRAEFVDDDQQREKMLADLDEMESMIAATMAFARDDVANEAVSQIDLAALVESLCEDMRETGGDVTYEGMDELAFKGRPVGLKRAVSNLVGNALKYGTACTVSLAQEEKQVVICVRDDGPGIPEADLEEVFQPFRRVEASRNKETGGVGLGLAVVRSVAHAHGGTAELRNCGEGGLEAKLILPV</sequence>
<keyword evidence="13" id="KW-0902">Two-component regulatory system</keyword>
<evidence type="ECO:0000256" key="1">
    <source>
        <dbReference type="ARBA" id="ARBA00000085"/>
    </source>
</evidence>
<dbReference type="SMART" id="SM00387">
    <property type="entry name" value="HATPase_c"/>
    <property type="match status" value="1"/>
</dbReference>